<name>A0AAJ1M9Q3_LIMMU</name>
<dbReference type="EMBL" id="JAQONE010000006">
    <property type="protein sequence ID" value="MDC2829136.1"/>
    <property type="molecule type" value="Genomic_DNA"/>
</dbReference>
<dbReference type="Proteomes" id="UP001220670">
    <property type="component" value="Unassembled WGS sequence"/>
</dbReference>
<dbReference type="AlphaFoldDB" id="A0AAJ1M9Q3"/>
<protein>
    <submittedName>
        <fullName evidence="1">Uncharacterized protein</fullName>
    </submittedName>
</protein>
<organism evidence="1 2">
    <name type="scientific">Limosilactobacillus mucosae</name>
    <name type="common">Lactobacillus mucosae</name>
    <dbReference type="NCBI Taxonomy" id="97478"/>
    <lineage>
        <taxon>Bacteria</taxon>
        <taxon>Bacillati</taxon>
        <taxon>Bacillota</taxon>
        <taxon>Bacilli</taxon>
        <taxon>Lactobacillales</taxon>
        <taxon>Lactobacillaceae</taxon>
        <taxon>Limosilactobacillus</taxon>
    </lineage>
</organism>
<sequence>MTLAIKNTKTVNIETQLYNGDVWHQTLTNKKTGEQFMIGLFQDKENAENECEIDESEWHFDELRNLITEHIQSVMDVPSNAKGESTANKRLGTCCINYNGYRMNCEFTFEPNSDRAEDGWYVGDAWVLSADAI</sequence>
<accession>A0AAJ1M9Q3</accession>
<evidence type="ECO:0000313" key="2">
    <source>
        <dbReference type="Proteomes" id="UP001220670"/>
    </source>
</evidence>
<reference evidence="1" key="1">
    <citation type="submission" date="2023-01" db="EMBL/GenBank/DDBJ databases">
        <title>Genome analysis of 13 Lactobacillus isolated from gut of wild boar.</title>
        <authorList>
            <person name="Papp P."/>
            <person name="Libisch B."/>
            <person name="Nagy T."/>
            <person name="Olasz F."/>
        </authorList>
    </citation>
    <scope>NUCLEOTIDE SEQUENCE</scope>
    <source>
        <strain evidence="1">F146</strain>
    </source>
</reference>
<evidence type="ECO:0000313" key="1">
    <source>
        <dbReference type="EMBL" id="MDC2829136.1"/>
    </source>
</evidence>
<proteinExistence type="predicted"/>
<comment type="caution">
    <text evidence="1">The sequence shown here is derived from an EMBL/GenBank/DDBJ whole genome shotgun (WGS) entry which is preliminary data.</text>
</comment>
<gene>
    <name evidence="1" type="ORF">PO250_02135</name>
</gene>
<dbReference type="RefSeq" id="WP_272225796.1">
    <property type="nucleotide sequence ID" value="NZ_JAQONE010000006.1"/>
</dbReference>